<dbReference type="InterPro" id="IPR009935">
    <property type="entry name" value="DUF1467"/>
</dbReference>
<keyword evidence="1" id="KW-0812">Transmembrane</keyword>
<protein>
    <submittedName>
        <fullName evidence="2">DUF1467 family protein</fullName>
    </submittedName>
</protein>
<sequence length="91" mass="9975">MNWFTGVMVYVMVWWVVLFAVLPIGVRPDHDGDAAAGGWRGAPEAPQIGRKLLWTTLAASLIFAGLFAVIQSDWLSFRPGGSLSLTLDEKK</sequence>
<dbReference type="EMBL" id="JALBUU010000004">
    <property type="protein sequence ID" value="MCI0752804.1"/>
    <property type="molecule type" value="Genomic_DNA"/>
</dbReference>
<keyword evidence="1" id="KW-0472">Membrane</keyword>
<feature type="transmembrane region" description="Helical" evidence="1">
    <location>
        <begin position="7"/>
        <end position="26"/>
    </location>
</feature>
<comment type="caution">
    <text evidence="2">The sequence shown here is derived from an EMBL/GenBank/DDBJ whole genome shotgun (WGS) entry which is preliminary data.</text>
</comment>
<organism evidence="2 3">
    <name type="scientific">Teichococcus vastitatis</name>
    <dbReference type="NCBI Taxonomy" id="2307076"/>
    <lineage>
        <taxon>Bacteria</taxon>
        <taxon>Pseudomonadati</taxon>
        <taxon>Pseudomonadota</taxon>
        <taxon>Alphaproteobacteria</taxon>
        <taxon>Acetobacterales</taxon>
        <taxon>Roseomonadaceae</taxon>
        <taxon>Roseomonas</taxon>
    </lineage>
</organism>
<reference evidence="2 3" key="1">
    <citation type="submission" date="2022-03" db="EMBL/GenBank/DDBJ databases">
        <title>Complete genome analysis of Roseomonas KG 17.1 : a prolific producer of plant growth promoters.</title>
        <authorList>
            <person name="Saadouli I."/>
            <person name="Najjari A."/>
            <person name="Mosbah A."/>
            <person name="Ouzari H.I."/>
        </authorList>
    </citation>
    <scope>NUCLEOTIDE SEQUENCE [LARGE SCALE GENOMIC DNA]</scope>
    <source>
        <strain evidence="2 3">KG17-1</strain>
    </source>
</reference>
<feature type="transmembrane region" description="Helical" evidence="1">
    <location>
        <begin position="52"/>
        <end position="70"/>
    </location>
</feature>
<accession>A0ABS9W0I7</accession>
<keyword evidence="3" id="KW-1185">Reference proteome</keyword>
<keyword evidence="1" id="KW-1133">Transmembrane helix</keyword>
<dbReference type="Pfam" id="PF07330">
    <property type="entry name" value="DUF1467"/>
    <property type="match status" value="1"/>
</dbReference>
<evidence type="ECO:0000256" key="1">
    <source>
        <dbReference type="SAM" id="Phobius"/>
    </source>
</evidence>
<evidence type="ECO:0000313" key="3">
    <source>
        <dbReference type="Proteomes" id="UP001201985"/>
    </source>
</evidence>
<evidence type="ECO:0000313" key="2">
    <source>
        <dbReference type="EMBL" id="MCI0752804.1"/>
    </source>
</evidence>
<proteinExistence type="predicted"/>
<dbReference type="Proteomes" id="UP001201985">
    <property type="component" value="Unassembled WGS sequence"/>
</dbReference>
<name>A0ABS9W0I7_9PROT</name>
<gene>
    <name evidence="2" type="ORF">MON41_03390</name>
</gene>
<dbReference type="RefSeq" id="WP_120008178.1">
    <property type="nucleotide sequence ID" value="NZ_JALBUU010000004.1"/>
</dbReference>